<reference evidence="1" key="1">
    <citation type="submission" date="2009-11" db="EMBL/GenBank/DDBJ databases">
        <authorList>
            <consortium name="US DOE Joint Genome Institute (JGI-PGF)"/>
            <person name="Ottilar R."/>
            <person name="Schmutz J."/>
            <person name="Salamov A."/>
            <person name="Cheng J.F."/>
            <person name="Lucas S."/>
            <person name="Pitluck S."/>
            <person name="Gundlach H."/>
            <person name="Guo Y."/>
            <person name="Haberer G."/>
            <person name="Nasrallah J."/>
            <person name="Mayer K.F.X."/>
            <person name="van de Peer Y."/>
            <person name="Weigel D."/>
            <person name="Grigoriev I.V."/>
        </authorList>
    </citation>
    <scope>NUCLEOTIDE SEQUENCE</scope>
    <source>
        <strain evidence="1">Nigerian</strain>
    </source>
</reference>
<organism evidence="1">
    <name type="scientific">Xenopus tropicalis</name>
    <name type="common">Western clawed frog</name>
    <name type="synonym">Silurana tropicalis</name>
    <dbReference type="NCBI Taxonomy" id="8364"/>
    <lineage>
        <taxon>Eukaryota</taxon>
        <taxon>Metazoa</taxon>
        <taxon>Chordata</taxon>
        <taxon>Craniata</taxon>
        <taxon>Vertebrata</taxon>
        <taxon>Euteleostomi</taxon>
        <taxon>Amphibia</taxon>
        <taxon>Batrachia</taxon>
        <taxon>Anura</taxon>
        <taxon>Pipoidea</taxon>
        <taxon>Pipidae</taxon>
        <taxon>Xenopodinae</taxon>
        <taxon>Xenopus</taxon>
        <taxon>Silurana</taxon>
    </lineage>
</organism>
<accession>A0A1B8Y416</accession>
<dbReference type="Gene3D" id="2.60.40.10">
    <property type="entry name" value="Immunoglobulins"/>
    <property type="match status" value="1"/>
</dbReference>
<dbReference type="InterPro" id="IPR013783">
    <property type="entry name" value="Ig-like_fold"/>
</dbReference>
<dbReference type="EMBL" id="KV460482">
    <property type="protein sequence ID" value="OCA17654.1"/>
    <property type="molecule type" value="Genomic_DNA"/>
</dbReference>
<proteinExistence type="predicted"/>
<reference evidence="1" key="3">
    <citation type="submission" date="2016-05" db="EMBL/GenBank/DDBJ databases">
        <title>WGS assembly of Xenopus tropicalis.</title>
        <authorList>
            <person name="Sessions A."/>
            <person name="Jenkins J."/>
            <person name="Mitros T."/>
            <person name="Lyons J.T."/>
            <person name="Dichmann D.S."/>
            <person name="Robert J."/>
            <person name="Harland R.M."/>
            <person name="Rokhsar D.S."/>
        </authorList>
    </citation>
    <scope>NUCLEOTIDE SEQUENCE</scope>
    <source>
        <strain evidence="1">Nigerian</strain>
    </source>
</reference>
<sequence>MGKLPFVIVEVDIRFEVDRCFISSPIFLPLLYEKIGGNLNKCPNFGSVAKIPQCLSMIFRRALALFRGLPKSQFMRIKRIASNDEVYEDESLKMVQKFVEKGYRQSDLMEVKREVGLIPRNETLKINNKVVDKVKRIPFITTYDINAKARRNIILKHWGCPIFGKIHSSQKGNFFLEIKDFYPREMKVEWTGSPGSAGEERVTLRSDLLYTGENDNRTYNVISTCVGAGEKVNMNDMYTLWAQVQHQSLQLPHEVTLQQGNYLEIISPIGAQLLCGII</sequence>
<gene>
    <name evidence="1" type="ORF">XENTR_v90026909mg</name>
</gene>
<reference evidence="1" key="2">
    <citation type="journal article" date="2010" name="Science">
        <title>The genome of the Western clawed frog Xenopus tropicalis.</title>
        <authorList>
            <person name="Hellsten U."/>
            <person name="Harland R.M."/>
            <person name="Gilchrist M.J."/>
            <person name="Hendrix D."/>
            <person name="Jurka J."/>
            <person name="Kapitonov V."/>
            <person name="Ovcharenko I."/>
            <person name="Putnam N.H."/>
            <person name="Shu S."/>
            <person name="Taher L."/>
            <person name="Blitz I.L."/>
            <person name="Blumberg B."/>
            <person name="Dichmann D.S."/>
            <person name="Dubchak I."/>
            <person name="Amaya E."/>
            <person name="Detter J.C."/>
            <person name="Fletcher R."/>
            <person name="Gerhard D.S."/>
            <person name="Goodstein D."/>
            <person name="Graves T."/>
            <person name="Grigoriev I.V."/>
            <person name="Grimwood J."/>
            <person name="Kawashima T."/>
            <person name="Lindquist E."/>
            <person name="Lucas S.M."/>
            <person name="Mead P.E."/>
            <person name="Mitros T."/>
            <person name="Ogino H."/>
            <person name="Ohta Y."/>
            <person name="Poliakov A.V."/>
            <person name="Pollet N."/>
            <person name="Robert J."/>
            <person name="Salamov A."/>
            <person name="Sater A.K."/>
            <person name="Schmutz J."/>
            <person name="Terry A."/>
            <person name="Vize P.D."/>
            <person name="Warren W.C."/>
            <person name="Wells D."/>
            <person name="Wills A."/>
            <person name="Wilson R.K."/>
            <person name="Zimmerman L.B."/>
            <person name="Zorn A.M."/>
            <person name="Grainger R."/>
            <person name="Grammer T."/>
            <person name="Khokha M.K."/>
            <person name="Richardson P.M."/>
            <person name="Rokhsar D.S."/>
        </authorList>
    </citation>
    <scope>NUCLEOTIDE SEQUENCE [LARGE SCALE GENOMIC DNA]</scope>
    <source>
        <strain evidence="1">Nigerian</strain>
    </source>
</reference>
<evidence type="ECO:0000313" key="1">
    <source>
        <dbReference type="EMBL" id="OCA17654.1"/>
    </source>
</evidence>
<protein>
    <submittedName>
        <fullName evidence="1">Uncharacterized protein</fullName>
    </submittedName>
</protein>
<dbReference type="AlphaFoldDB" id="A0A1B8Y416"/>
<name>A0A1B8Y416_XENTR</name>